<dbReference type="InterPro" id="IPR003594">
    <property type="entry name" value="HATPase_dom"/>
</dbReference>
<dbReference type="PRINTS" id="PR00344">
    <property type="entry name" value="BCTRLSENSOR"/>
</dbReference>
<dbReference type="PANTHER" id="PTHR43065">
    <property type="entry name" value="SENSOR HISTIDINE KINASE"/>
    <property type="match status" value="1"/>
</dbReference>
<dbReference type="EC" id="2.7.13.3" evidence="2"/>
<keyword evidence="6" id="KW-0418">Kinase</keyword>
<dbReference type="SMART" id="SM00388">
    <property type="entry name" value="HisKA"/>
    <property type="match status" value="1"/>
</dbReference>
<dbReference type="Pfam" id="PF00512">
    <property type="entry name" value="HisKA"/>
    <property type="match status" value="1"/>
</dbReference>
<keyword evidence="5" id="KW-0547">Nucleotide-binding</keyword>
<dbReference type="Pfam" id="PF02518">
    <property type="entry name" value="HATPase_c"/>
    <property type="match status" value="1"/>
</dbReference>
<dbReference type="EMBL" id="DQ088859">
    <property type="protein sequence ID" value="AAY82776.1"/>
    <property type="molecule type" value="Genomic_DNA"/>
</dbReference>
<sequence length="360" mass="40462">MELHNKISLDSKLLLDILENISTSVVVLNDDNSYYFINIAGLNLLGISNKFPDLASLKPCLGHLSLEQHIKDVDDANHSKMIRDFKFKNFDGHEKIVDCNISQASLDNKKVTLVEFTETGRLHSISLEQNLIEQERATREMIKGLSHEIKNPLGGILGAAQILEKSLDHSYTKFTEIIKKETGRLVNLLNDMALPVTSVKRSMINIHEVTEHVIDLFQFDLKNKNINFKKDYDPSVPDINTNKEQLIQALINLVRNSVQALDYKGEVILRTRTESSYTIGDTFYSLVAKIDVIDNGPGIPEAKLKEIFYPMVSTKNNGMGLGLTIAQSIIMQNLGLIECSSKQKETIFTIVIPLRGEGHE</sequence>
<evidence type="ECO:0000259" key="9">
    <source>
        <dbReference type="PROSITE" id="PS50109"/>
    </source>
</evidence>
<reference evidence="10" key="1">
    <citation type="journal article" date="2005" name="PLoS Biol.">
        <title>New insights into metabolic properties of marine bacteria encoding proteorhodopsins.</title>
        <authorList>
            <person name="Sabehi G."/>
            <person name="Loy A."/>
            <person name="Jung K.H."/>
            <person name="Partha R."/>
            <person name="Spudich J.L."/>
            <person name="Isaacson T."/>
            <person name="Hirschberg J."/>
            <person name="Wagner M."/>
            <person name="Beja O."/>
        </authorList>
    </citation>
    <scope>NUCLEOTIDE SEQUENCE</scope>
</reference>
<evidence type="ECO:0000256" key="2">
    <source>
        <dbReference type="ARBA" id="ARBA00012438"/>
    </source>
</evidence>
<dbReference type="InterPro" id="IPR003661">
    <property type="entry name" value="HisK_dim/P_dom"/>
</dbReference>
<dbReference type="CDD" id="cd00082">
    <property type="entry name" value="HisKA"/>
    <property type="match status" value="1"/>
</dbReference>
<evidence type="ECO:0000256" key="8">
    <source>
        <dbReference type="ARBA" id="ARBA00023012"/>
    </source>
</evidence>
<dbReference type="InterPro" id="IPR004358">
    <property type="entry name" value="Sig_transdc_His_kin-like_C"/>
</dbReference>
<dbReference type="GO" id="GO:0000155">
    <property type="term" value="F:phosphorelay sensor kinase activity"/>
    <property type="evidence" value="ECO:0007669"/>
    <property type="project" value="InterPro"/>
</dbReference>
<dbReference type="PROSITE" id="PS50109">
    <property type="entry name" value="HIS_KIN"/>
    <property type="match status" value="1"/>
</dbReference>
<keyword evidence="3" id="KW-0597">Phosphoprotein</keyword>
<dbReference type="PANTHER" id="PTHR43065:SF16">
    <property type="entry name" value="SENSORY HISTIDINE KINASE_PHOSPHATASE NTRB"/>
    <property type="match status" value="1"/>
</dbReference>
<evidence type="ECO:0000256" key="1">
    <source>
        <dbReference type="ARBA" id="ARBA00000085"/>
    </source>
</evidence>
<evidence type="ECO:0000256" key="5">
    <source>
        <dbReference type="ARBA" id="ARBA00022741"/>
    </source>
</evidence>
<name>Q4PJ57_9BACT</name>
<dbReference type="Gene3D" id="1.10.287.130">
    <property type="match status" value="1"/>
</dbReference>
<keyword evidence="4" id="KW-0808">Transferase</keyword>
<dbReference type="InterPro" id="IPR036097">
    <property type="entry name" value="HisK_dim/P_sf"/>
</dbReference>
<proteinExistence type="predicted"/>
<dbReference type="NCBIfam" id="NF008293">
    <property type="entry name" value="PRK11073.1"/>
    <property type="match status" value="1"/>
</dbReference>
<organism evidence="10">
    <name type="scientific">uncultured bacterium eBACred22E04</name>
    <dbReference type="NCBI Taxonomy" id="334274"/>
    <lineage>
        <taxon>Bacteria</taxon>
        <taxon>environmental samples</taxon>
    </lineage>
</organism>
<dbReference type="SUPFAM" id="SSF55874">
    <property type="entry name" value="ATPase domain of HSP90 chaperone/DNA topoisomerase II/histidine kinase"/>
    <property type="match status" value="1"/>
</dbReference>
<dbReference type="AlphaFoldDB" id="Q4PJ57"/>
<keyword evidence="8" id="KW-0902">Two-component regulatory system</keyword>
<comment type="catalytic activity">
    <reaction evidence="1">
        <text>ATP + protein L-histidine = ADP + protein N-phospho-L-histidine.</text>
        <dbReference type="EC" id="2.7.13.3"/>
    </reaction>
</comment>
<feature type="domain" description="Histidine kinase" evidence="9">
    <location>
        <begin position="144"/>
        <end position="356"/>
    </location>
</feature>
<evidence type="ECO:0000313" key="10">
    <source>
        <dbReference type="EMBL" id="AAY82776.1"/>
    </source>
</evidence>
<accession>Q4PJ57</accession>
<keyword evidence="7" id="KW-0067">ATP-binding</keyword>
<dbReference type="InterPro" id="IPR036890">
    <property type="entry name" value="HATPase_C_sf"/>
</dbReference>
<protein>
    <recommendedName>
        <fullName evidence="2">histidine kinase</fullName>
        <ecNumber evidence="2">2.7.13.3</ecNumber>
    </recommendedName>
</protein>
<evidence type="ECO:0000256" key="3">
    <source>
        <dbReference type="ARBA" id="ARBA00022553"/>
    </source>
</evidence>
<dbReference type="SUPFAM" id="SSF47384">
    <property type="entry name" value="Homodimeric domain of signal transducing histidine kinase"/>
    <property type="match status" value="1"/>
</dbReference>
<dbReference type="SMART" id="SM00387">
    <property type="entry name" value="HATPase_c"/>
    <property type="match status" value="1"/>
</dbReference>
<dbReference type="InterPro" id="IPR005467">
    <property type="entry name" value="His_kinase_dom"/>
</dbReference>
<dbReference type="Gene3D" id="3.30.565.10">
    <property type="entry name" value="Histidine kinase-like ATPase, C-terminal domain"/>
    <property type="match status" value="1"/>
</dbReference>
<evidence type="ECO:0000256" key="4">
    <source>
        <dbReference type="ARBA" id="ARBA00022679"/>
    </source>
</evidence>
<dbReference type="GO" id="GO:0005524">
    <property type="term" value="F:ATP binding"/>
    <property type="evidence" value="ECO:0007669"/>
    <property type="project" value="UniProtKB-KW"/>
</dbReference>
<evidence type="ECO:0000256" key="6">
    <source>
        <dbReference type="ARBA" id="ARBA00022777"/>
    </source>
</evidence>
<evidence type="ECO:0000256" key="7">
    <source>
        <dbReference type="ARBA" id="ARBA00022840"/>
    </source>
</evidence>